<protein>
    <submittedName>
        <fullName evidence="2">Uncharacterized protein</fullName>
    </submittedName>
</protein>
<dbReference type="EMBL" id="FXBM01000001">
    <property type="protein sequence ID" value="SMH29981.1"/>
    <property type="molecule type" value="Genomic_DNA"/>
</dbReference>
<dbReference type="OrthoDB" id="3722887at2"/>
<reference evidence="3" key="1">
    <citation type="submission" date="2017-04" db="EMBL/GenBank/DDBJ databases">
        <authorList>
            <person name="Varghese N."/>
            <person name="Submissions S."/>
        </authorList>
    </citation>
    <scope>NUCLEOTIDE SEQUENCE [LARGE SCALE GENOMIC DNA]</scope>
    <source>
        <strain evidence="3">VKM Ac-2121</strain>
    </source>
</reference>
<evidence type="ECO:0000256" key="1">
    <source>
        <dbReference type="SAM" id="MobiDB-lite"/>
    </source>
</evidence>
<dbReference type="RefSeq" id="WP_085474913.1">
    <property type="nucleotide sequence ID" value="NZ_FXBM01000001.1"/>
</dbReference>
<dbReference type="Proteomes" id="UP000193711">
    <property type="component" value="Unassembled WGS sequence"/>
</dbReference>
<sequence>MSVAANGTGLAEGSPVAPGRLGEAAPQRELFEYLAALTRWLERTTRELSRLDAAALASPQADSYTSDVVLAQSLRESVTRRLAELELVWDSGRVDVVARERMSQLIWGRLDSSGSGASAAVSLVEAVRLCDAVVGQLKSRLELDPSGTDVAGRIVGVRAEIERCRDLTRDNRGTVDQESAQRVAVLRSRLDALAEKASRGADVSGPLGQLESDSARLERDLIIAASEGRGLERDRRRARELAEAAERREAPLRELVARCRREIADPPRLAVPDVSRLGEPPSNREALDAHLARLTAVGRAFDAVEAAYTSPLRERAALGFRLRALRERAAANGRAASAVGVAAEEEVRAALDAVPCSVPLARHLVEQYDVVTRDLPRAAPASPHHRKATP</sequence>
<accession>A0A1X7MYK6</accession>
<name>A0A1X7MYK6_9MICO</name>
<proteinExistence type="predicted"/>
<dbReference type="AlphaFoldDB" id="A0A1X7MYK6"/>
<evidence type="ECO:0000313" key="2">
    <source>
        <dbReference type="EMBL" id="SMH29981.1"/>
    </source>
</evidence>
<feature type="region of interest" description="Disordered" evidence="1">
    <location>
        <begin position="1"/>
        <end position="21"/>
    </location>
</feature>
<gene>
    <name evidence="2" type="ORF">SAMN06295885_0377</name>
</gene>
<organism evidence="2 3">
    <name type="scientific">Rathayibacter oskolensis</name>
    <dbReference type="NCBI Taxonomy" id="1891671"/>
    <lineage>
        <taxon>Bacteria</taxon>
        <taxon>Bacillati</taxon>
        <taxon>Actinomycetota</taxon>
        <taxon>Actinomycetes</taxon>
        <taxon>Micrococcales</taxon>
        <taxon>Microbacteriaceae</taxon>
        <taxon>Rathayibacter</taxon>
    </lineage>
</organism>
<dbReference type="STRING" id="1891671.SAMN06295885_0377"/>
<keyword evidence="3" id="KW-1185">Reference proteome</keyword>
<evidence type="ECO:0000313" key="3">
    <source>
        <dbReference type="Proteomes" id="UP000193711"/>
    </source>
</evidence>